<evidence type="ECO:0000256" key="4">
    <source>
        <dbReference type="ARBA" id="ARBA00015132"/>
    </source>
</evidence>
<evidence type="ECO:0000256" key="2">
    <source>
        <dbReference type="ARBA" id="ARBA00006601"/>
    </source>
</evidence>
<dbReference type="PROSITE" id="PS51257">
    <property type="entry name" value="PROKAR_LIPOPROTEIN"/>
    <property type="match status" value="1"/>
</dbReference>
<name>F2NJ37_DESAR</name>
<dbReference type="eggNOG" id="COG1004">
    <property type="taxonomic scope" value="Bacteria"/>
</dbReference>
<dbReference type="STRING" id="880072.Desac_0097"/>
<accession>F2NJ37</accession>
<feature type="binding site" evidence="10">
    <location>
        <position position="30"/>
    </location>
    <ligand>
        <name>NAD(+)</name>
        <dbReference type="ChEBI" id="CHEBI:57540"/>
    </ligand>
</feature>
<dbReference type="SUPFAM" id="SSF52413">
    <property type="entry name" value="UDP-glucose/GDP-mannose dehydrogenase C-terminal domain"/>
    <property type="match status" value="1"/>
</dbReference>
<dbReference type="SUPFAM" id="SSF51735">
    <property type="entry name" value="NAD(P)-binding Rossmann-fold domains"/>
    <property type="match status" value="1"/>
</dbReference>
<dbReference type="HOGENOM" id="CLU_023810_1_2_7"/>
<dbReference type="NCBIfam" id="TIGR03026">
    <property type="entry name" value="NDP-sugDHase"/>
    <property type="match status" value="1"/>
</dbReference>
<evidence type="ECO:0000313" key="13">
    <source>
        <dbReference type="Proteomes" id="UP000000483"/>
    </source>
</evidence>
<feature type="binding site" evidence="10">
    <location>
        <position position="334"/>
    </location>
    <ligand>
        <name>NAD(+)</name>
        <dbReference type="ChEBI" id="CHEBI:57540"/>
    </ligand>
</feature>
<evidence type="ECO:0000256" key="7">
    <source>
        <dbReference type="ARBA" id="ARBA00047473"/>
    </source>
</evidence>
<dbReference type="Gene3D" id="3.40.50.720">
    <property type="entry name" value="NAD(P)-binding Rossmann-like Domain"/>
    <property type="match status" value="2"/>
</dbReference>
<keyword evidence="13" id="KW-1185">Reference proteome</keyword>
<dbReference type="InterPro" id="IPR014027">
    <property type="entry name" value="UDP-Glc/GDP-Man_DH_C"/>
</dbReference>
<dbReference type="OrthoDB" id="9803238at2"/>
<dbReference type="InterPro" id="IPR036220">
    <property type="entry name" value="UDP-Glc/GDP-Man_DH_C_sf"/>
</dbReference>
<protein>
    <recommendedName>
        <fullName evidence="4 8">UDP-glucose 6-dehydrogenase</fullName>
        <ecNumber evidence="3 8">1.1.1.22</ecNumber>
    </recommendedName>
</protein>
<feature type="binding site" evidence="9">
    <location>
        <begin position="255"/>
        <end position="259"/>
    </location>
    <ligand>
        <name>substrate</name>
    </ligand>
</feature>
<dbReference type="UniPathway" id="UPA00038">
    <property type="reaction ID" value="UER00491"/>
</dbReference>
<feature type="binding site" evidence="9">
    <location>
        <position position="327"/>
    </location>
    <ligand>
        <name>substrate</name>
    </ligand>
</feature>
<evidence type="ECO:0000259" key="11">
    <source>
        <dbReference type="SMART" id="SM00984"/>
    </source>
</evidence>
<dbReference type="PANTHER" id="PTHR43750">
    <property type="entry name" value="UDP-GLUCOSE 6-DEHYDROGENASE TUAD"/>
    <property type="match status" value="1"/>
</dbReference>
<evidence type="ECO:0000256" key="10">
    <source>
        <dbReference type="PIRSR" id="PIRSR500134-3"/>
    </source>
</evidence>
<dbReference type="InterPro" id="IPR008927">
    <property type="entry name" value="6-PGluconate_DH-like_C_sf"/>
</dbReference>
<dbReference type="EMBL" id="CP002629">
    <property type="protein sequence ID" value="AEB07995.1"/>
    <property type="molecule type" value="Genomic_DNA"/>
</dbReference>
<dbReference type="InterPro" id="IPR017476">
    <property type="entry name" value="UDP-Glc/GDP-Man"/>
</dbReference>
<comment type="pathway">
    <text evidence="1">Nucleotide-sugar biosynthesis; UDP-alpha-D-glucuronate biosynthesis; UDP-alpha-D-glucuronate from UDP-alpha-D-glucose: step 1/1.</text>
</comment>
<dbReference type="Pfam" id="PF00984">
    <property type="entry name" value="UDPG_MGDP_dh"/>
    <property type="match status" value="1"/>
</dbReference>
<proteinExistence type="inferred from homology"/>
<dbReference type="PIRSF" id="PIRSF000124">
    <property type="entry name" value="UDPglc_GDPman_dh"/>
    <property type="match status" value="1"/>
</dbReference>
<feature type="domain" description="UDP-glucose/GDP-mannose dehydrogenase C-terminal" evidence="11">
    <location>
        <begin position="320"/>
        <end position="425"/>
    </location>
</feature>
<feature type="binding site" evidence="10">
    <location>
        <position position="35"/>
    </location>
    <ligand>
        <name>NAD(+)</name>
        <dbReference type="ChEBI" id="CHEBI:57540"/>
    </ligand>
</feature>
<dbReference type="RefSeq" id="WP_013705108.1">
    <property type="nucleotide sequence ID" value="NC_015388.1"/>
</dbReference>
<dbReference type="Pfam" id="PF03720">
    <property type="entry name" value="UDPG_MGDP_dh_C"/>
    <property type="match status" value="1"/>
</dbReference>
<evidence type="ECO:0000256" key="9">
    <source>
        <dbReference type="PIRSR" id="PIRSR500134-2"/>
    </source>
</evidence>
<feature type="binding site" evidence="9">
    <location>
        <position position="263"/>
    </location>
    <ligand>
        <name>substrate</name>
    </ligand>
</feature>
<comment type="catalytic activity">
    <reaction evidence="7 8">
        <text>UDP-alpha-D-glucose + 2 NAD(+) + H2O = UDP-alpha-D-glucuronate + 2 NADH + 3 H(+)</text>
        <dbReference type="Rhea" id="RHEA:23596"/>
        <dbReference type="ChEBI" id="CHEBI:15377"/>
        <dbReference type="ChEBI" id="CHEBI:15378"/>
        <dbReference type="ChEBI" id="CHEBI:57540"/>
        <dbReference type="ChEBI" id="CHEBI:57945"/>
        <dbReference type="ChEBI" id="CHEBI:58052"/>
        <dbReference type="ChEBI" id="CHEBI:58885"/>
        <dbReference type="EC" id="1.1.1.22"/>
    </reaction>
</comment>
<dbReference type="SUPFAM" id="SSF48179">
    <property type="entry name" value="6-phosphogluconate dehydrogenase C-terminal domain-like"/>
    <property type="match status" value="1"/>
</dbReference>
<comment type="similarity">
    <text evidence="2 8">Belongs to the UDP-glucose/GDP-mannose dehydrogenase family.</text>
</comment>
<dbReference type="KEGG" id="dao:Desac_0097"/>
<evidence type="ECO:0000256" key="5">
    <source>
        <dbReference type="ARBA" id="ARBA00023002"/>
    </source>
</evidence>
<dbReference type="InterPro" id="IPR014026">
    <property type="entry name" value="UDP-Glc/GDP-Man_DH_dimer"/>
</dbReference>
<dbReference type="InterPro" id="IPR036291">
    <property type="entry name" value="NAD(P)-bd_dom_sf"/>
</dbReference>
<dbReference type="Proteomes" id="UP000000483">
    <property type="component" value="Chromosome"/>
</dbReference>
<evidence type="ECO:0000313" key="12">
    <source>
        <dbReference type="EMBL" id="AEB07995.1"/>
    </source>
</evidence>
<dbReference type="GO" id="GO:0006065">
    <property type="term" value="P:UDP-glucuronate biosynthetic process"/>
    <property type="evidence" value="ECO:0007669"/>
    <property type="project" value="UniProtKB-UniPathway"/>
</dbReference>
<keyword evidence="5 8" id="KW-0560">Oxidoreductase</keyword>
<dbReference type="PANTHER" id="PTHR43750:SF3">
    <property type="entry name" value="UDP-GLUCOSE 6-DEHYDROGENASE TUAD"/>
    <property type="match status" value="1"/>
</dbReference>
<evidence type="ECO:0000256" key="1">
    <source>
        <dbReference type="ARBA" id="ARBA00004701"/>
    </source>
</evidence>
<dbReference type="AlphaFoldDB" id="F2NJ37"/>
<reference evidence="13" key="2">
    <citation type="submission" date="2011-03" db="EMBL/GenBank/DDBJ databases">
        <title>The complete genome of Desulfobacca acetoxidans DSM 11109.</title>
        <authorList>
            <consortium name="US DOE Joint Genome Institute (JGI-PGF)"/>
            <person name="Lucas S."/>
            <person name="Copeland A."/>
            <person name="Lapidus A."/>
            <person name="Bruce D."/>
            <person name="Goodwin L."/>
            <person name="Pitluck S."/>
            <person name="Peters L."/>
            <person name="Kyrpides N."/>
            <person name="Mavromatis K."/>
            <person name="Ivanova N."/>
            <person name="Ovchinnikova G."/>
            <person name="Teshima H."/>
            <person name="Detter J.C."/>
            <person name="Han C."/>
            <person name="Land M."/>
            <person name="Hauser L."/>
            <person name="Markowitz V."/>
            <person name="Cheng J.-F."/>
            <person name="Hugenholtz P."/>
            <person name="Woyke T."/>
            <person name="Wu D."/>
            <person name="Spring S."/>
            <person name="Schueler E."/>
            <person name="Brambilla E."/>
            <person name="Klenk H.-P."/>
            <person name="Eisen J.A."/>
        </authorList>
    </citation>
    <scope>NUCLEOTIDE SEQUENCE [LARGE SCALE GENOMIC DNA]</scope>
    <source>
        <strain evidence="13">ATCC 700848 / DSM 11109 / ASRB2</strain>
    </source>
</reference>
<reference evidence="12 13" key="1">
    <citation type="journal article" date="2011" name="Stand. Genomic Sci.">
        <title>Complete genome sequence of the acetate-degrading sulfate reducer Desulfobacca acetoxidans type strain (ASRB2).</title>
        <authorList>
            <person name="Goker M."/>
            <person name="Teshima H."/>
            <person name="Lapidus A."/>
            <person name="Nolan M."/>
            <person name="Lucas S."/>
            <person name="Hammon N."/>
            <person name="Deshpande S."/>
            <person name="Cheng J.F."/>
            <person name="Tapia R."/>
            <person name="Han C."/>
            <person name="Goodwin L."/>
            <person name="Pitluck S."/>
            <person name="Huntemann M."/>
            <person name="Liolios K."/>
            <person name="Ivanova N."/>
            <person name="Pagani I."/>
            <person name="Mavromatis K."/>
            <person name="Ovchinikova G."/>
            <person name="Pati A."/>
            <person name="Chen A."/>
            <person name="Palaniappan K."/>
            <person name="Land M."/>
            <person name="Hauser L."/>
            <person name="Brambilla E.M."/>
            <person name="Rohde M."/>
            <person name="Spring S."/>
            <person name="Detter J.C."/>
            <person name="Woyke T."/>
            <person name="Bristow J."/>
            <person name="Eisen J.A."/>
            <person name="Markowitz V."/>
            <person name="Hugenholtz P."/>
            <person name="Kyrpides N.C."/>
            <person name="Klenk H.P."/>
        </authorList>
    </citation>
    <scope>NUCLEOTIDE SEQUENCE [LARGE SCALE GENOMIC DNA]</scope>
    <source>
        <strain evidence="13">ATCC 700848 / DSM 11109 / ASRB2</strain>
    </source>
</reference>
<feature type="binding site" evidence="9">
    <location>
        <position position="210"/>
    </location>
    <ligand>
        <name>substrate</name>
    </ligand>
</feature>
<organism evidence="12 13">
    <name type="scientific">Desulfobacca acetoxidans (strain ATCC 700848 / DSM 11109 / ASRB2)</name>
    <dbReference type="NCBI Taxonomy" id="880072"/>
    <lineage>
        <taxon>Bacteria</taxon>
        <taxon>Pseudomonadati</taxon>
        <taxon>Thermodesulfobacteriota</taxon>
        <taxon>Desulfobaccia</taxon>
        <taxon>Desulfobaccales</taxon>
        <taxon>Desulfobaccaceae</taxon>
        <taxon>Desulfobacca</taxon>
    </lineage>
</organism>
<dbReference type="InterPro" id="IPR028357">
    <property type="entry name" value="UDPglc_DH_bac"/>
</dbReference>
<gene>
    <name evidence="12" type="ordered locus">Desac_0097</name>
</gene>
<evidence type="ECO:0000256" key="6">
    <source>
        <dbReference type="ARBA" id="ARBA00023027"/>
    </source>
</evidence>
<sequence length="445" mass="50068">MKLAVIGAGYIGLITASCFAEMGNEVICVDFDEKKIDNLDHYRLSVYEPGLEDLIRRNCKGNRLFFSTNLSKAVEDSLICYLTLSPIYREGELSDITYYLAVAQDISRHLNGYKVIVNKSNVPVGTAARLQKTIAQELAVRGVEYEFDVVVDPEFVKQGTAIEDFMKPDRIVIGCDNERVAELMKELYAPFVRTNRPIIIMDLVSAELIKYSANAFLATKISFMNELANICAITGADINLIRLGLGSDSRIGNLFLFPGLGYGGLRFSQGVRELIQTAKTIGYTPRLLEATEAINQNQRRLFIDMISAYFHDDLRGRVFGVWGLSFKPWTDDIREAPALTVINALMEKGARFKAYDPQAQKAAQEFFGVSNTAISYAADMYEAVDDAAALIINTDWTMFRTPDFNRLKSRLRTAVIFDGRNLYNCQKLTQLGFEYFYIGKKQRTA</sequence>
<evidence type="ECO:0000256" key="8">
    <source>
        <dbReference type="PIRNR" id="PIRNR000124"/>
    </source>
</evidence>
<dbReference type="EC" id="1.1.1.22" evidence="3 8"/>
<dbReference type="GO" id="GO:0051287">
    <property type="term" value="F:NAD binding"/>
    <property type="evidence" value="ECO:0007669"/>
    <property type="project" value="InterPro"/>
</dbReference>
<dbReference type="GO" id="GO:0003979">
    <property type="term" value="F:UDP-glucose 6-dehydrogenase activity"/>
    <property type="evidence" value="ECO:0007669"/>
    <property type="project" value="UniProtKB-EC"/>
</dbReference>
<dbReference type="Pfam" id="PF03721">
    <property type="entry name" value="UDPG_MGDP_dh_N"/>
    <property type="match status" value="1"/>
</dbReference>
<dbReference type="SMART" id="SM00984">
    <property type="entry name" value="UDPG_MGDP_dh_C"/>
    <property type="match status" value="1"/>
</dbReference>
<dbReference type="Gene3D" id="1.20.5.100">
    <property type="entry name" value="Cytochrome c1, transmembrane anchor, C-terminal"/>
    <property type="match status" value="1"/>
</dbReference>
<dbReference type="InterPro" id="IPR001732">
    <property type="entry name" value="UDP-Glc/GDP-Man_DH_N"/>
</dbReference>
<evidence type="ECO:0000256" key="3">
    <source>
        <dbReference type="ARBA" id="ARBA00012954"/>
    </source>
</evidence>
<keyword evidence="6 8" id="KW-0520">NAD</keyword>
<dbReference type="PIRSF" id="PIRSF500134">
    <property type="entry name" value="UDPglc_DH_bac"/>
    <property type="match status" value="1"/>
</dbReference>
<dbReference type="GO" id="GO:0000271">
    <property type="term" value="P:polysaccharide biosynthetic process"/>
    <property type="evidence" value="ECO:0007669"/>
    <property type="project" value="InterPro"/>
</dbReference>